<keyword evidence="3" id="KW-1185">Reference proteome</keyword>
<dbReference type="OrthoDB" id="10569161at2759"/>
<reference evidence="2" key="1">
    <citation type="journal article" date="2020" name="New Phytol.">
        <title>Comparative genomics reveals dynamic genome evolution in host specialist ectomycorrhizal fungi.</title>
        <authorList>
            <person name="Lofgren L.A."/>
            <person name="Nguyen N.H."/>
            <person name="Vilgalys R."/>
            <person name="Ruytinx J."/>
            <person name="Liao H.L."/>
            <person name="Branco S."/>
            <person name="Kuo A."/>
            <person name="LaButti K."/>
            <person name="Lipzen A."/>
            <person name="Andreopoulos W."/>
            <person name="Pangilinan J."/>
            <person name="Riley R."/>
            <person name="Hundley H."/>
            <person name="Na H."/>
            <person name="Barry K."/>
            <person name="Grigoriev I.V."/>
            <person name="Stajich J.E."/>
            <person name="Kennedy P.G."/>
        </authorList>
    </citation>
    <scope>NUCLEOTIDE SEQUENCE</scope>
    <source>
        <strain evidence="2">FC423</strain>
    </source>
</reference>
<evidence type="ECO:0000313" key="2">
    <source>
        <dbReference type="EMBL" id="KAG2091651.1"/>
    </source>
</evidence>
<dbReference type="AlphaFoldDB" id="A0A9P7EUE4"/>
<comment type="caution">
    <text evidence="2">The sequence shown here is derived from an EMBL/GenBank/DDBJ whole genome shotgun (WGS) entry which is preliminary data.</text>
</comment>
<sequence length="150" mass="16445">MQPNFVVQPRNLLTIGTLLMAASHCDAPPYSPTQHLSSSPTNNSSVLSIRACHHTLSIGKTRDCACTALTIFNNVRAVLETSFDILLDAEDVEHGRGRLWRDCGCLSLGCRDTLVRHGPHSSLQPKLLRRRLCCLLHSIPSSPQLATPSH</sequence>
<gene>
    <name evidence="2" type="ORF">F5147DRAFT_723321</name>
</gene>
<evidence type="ECO:0000313" key="3">
    <source>
        <dbReference type="Proteomes" id="UP000823399"/>
    </source>
</evidence>
<feature type="chain" id="PRO_5040378945" evidence="1">
    <location>
        <begin position="28"/>
        <end position="150"/>
    </location>
</feature>
<dbReference type="RefSeq" id="XP_041286611.1">
    <property type="nucleotide sequence ID" value="XM_041438970.1"/>
</dbReference>
<accession>A0A9P7EUE4</accession>
<keyword evidence="1" id="KW-0732">Signal</keyword>
<protein>
    <submittedName>
        <fullName evidence="2">Uncharacterized protein</fullName>
    </submittedName>
</protein>
<dbReference type="EMBL" id="JABBWM010000095">
    <property type="protein sequence ID" value="KAG2091651.1"/>
    <property type="molecule type" value="Genomic_DNA"/>
</dbReference>
<dbReference type="GeneID" id="64701229"/>
<proteinExistence type="predicted"/>
<name>A0A9P7EUE4_9AGAM</name>
<feature type="signal peptide" evidence="1">
    <location>
        <begin position="1"/>
        <end position="27"/>
    </location>
</feature>
<evidence type="ECO:0000256" key="1">
    <source>
        <dbReference type="SAM" id="SignalP"/>
    </source>
</evidence>
<dbReference type="Proteomes" id="UP000823399">
    <property type="component" value="Unassembled WGS sequence"/>
</dbReference>
<organism evidence="2 3">
    <name type="scientific">Suillus discolor</name>
    <dbReference type="NCBI Taxonomy" id="1912936"/>
    <lineage>
        <taxon>Eukaryota</taxon>
        <taxon>Fungi</taxon>
        <taxon>Dikarya</taxon>
        <taxon>Basidiomycota</taxon>
        <taxon>Agaricomycotina</taxon>
        <taxon>Agaricomycetes</taxon>
        <taxon>Agaricomycetidae</taxon>
        <taxon>Boletales</taxon>
        <taxon>Suillineae</taxon>
        <taxon>Suillaceae</taxon>
        <taxon>Suillus</taxon>
    </lineage>
</organism>